<accession>A0A8B8EYC9</accession>
<proteinExistence type="predicted"/>
<dbReference type="KEGG" id="cvn:111137408"/>
<evidence type="ECO:0000313" key="2">
    <source>
        <dbReference type="RefSeq" id="XP_022344563.1"/>
    </source>
</evidence>
<reference evidence="2" key="1">
    <citation type="submission" date="2025-08" db="UniProtKB">
        <authorList>
            <consortium name="RefSeq"/>
        </authorList>
    </citation>
    <scope>IDENTIFICATION</scope>
    <source>
        <tissue evidence="2">Whole sample</tissue>
    </source>
</reference>
<protein>
    <submittedName>
        <fullName evidence="2">Uncharacterized protein LOC111137408 isoform X1</fullName>
    </submittedName>
</protein>
<keyword evidence="1" id="KW-1185">Reference proteome</keyword>
<organism evidence="1 2">
    <name type="scientific">Crassostrea virginica</name>
    <name type="common">Eastern oyster</name>
    <dbReference type="NCBI Taxonomy" id="6565"/>
    <lineage>
        <taxon>Eukaryota</taxon>
        <taxon>Metazoa</taxon>
        <taxon>Spiralia</taxon>
        <taxon>Lophotrochozoa</taxon>
        <taxon>Mollusca</taxon>
        <taxon>Bivalvia</taxon>
        <taxon>Autobranchia</taxon>
        <taxon>Pteriomorphia</taxon>
        <taxon>Ostreida</taxon>
        <taxon>Ostreoidea</taxon>
        <taxon>Ostreidae</taxon>
        <taxon>Crassostrea</taxon>
    </lineage>
</organism>
<gene>
    <name evidence="2" type="primary">LOC111137408</name>
</gene>
<dbReference type="Proteomes" id="UP000694844">
    <property type="component" value="Chromosome 5"/>
</dbReference>
<dbReference type="GeneID" id="111137408"/>
<dbReference type="AlphaFoldDB" id="A0A8B8EYC9"/>
<name>A0A8B8EYC9_CRAVI</name>
<sequence length="101" mass="10942">MIIKSDTVGRTISVKIILFGGFSKGQSADLVTQQQTATHKGQVKTTNGHVFMSTQQEASVDVSLRRMASTTNQAHSPLTEDESVIQKHGIPIHSRLVVVSI</sequence>
<dbReference type="RefSeq" id="XP_022344563.1">
    <property type="nucleotide sequence ID" value="XM_022488855.1"/>
</dbReference>
<evidence type="ECO:0000313" key="1">
    <source>
        <dbReference type="Proteomes" id="UP000694844"/>
    </source>
</evidence>